<dbReference type="EMBL" id="JAHHIF010000007">
    <property type="protein sequence ID" value="MBW4544104.1"/>
    <property type="molecule type" value="Genomic_DNA"/>
</dbReference>
<dbReference type="PANTHER" id="PTHR43618:SF8">
    <property type="entry name" value="7ALPHA-HYDROXYSTEROID DEHYDROGENASE"/>
    <property type="match status" value="1"/>
</dbReference>
<evidence type="ECO:0000256" key="3">
    <source>
        <dbReference type="ARBA" id="ARBA00023002"/>
    </source>
</evidence>
<evidence type="ECO:0000256" key="1">
    <source>
        <dbReference type="ARBA" id="ARBA00006484"/>
    </source>
</evidence>
<reference evidence="4" key="1">
    <citation type="submission" date="2021-05" db="EMBL/GenBank/DDBJ databases">
        <authorList>
            <person name="Pietrasiak N."/>
            <person name="Ward R."/>
            <person name="Stajich J.E."/>
            <person name="Kurbessoian T."/>
        </authorList>
    </citation>
    <scope>NUCLEOTIDE SEQUENCE</scope>
    <source>
        <strain evidence="4">CPER-KK1</strain>
    </source>
</reference>
<keyword evidence="3" id="KW-0560">Oxidoreductase</keyword>
<name>A0A951PJN9_9CYAN</name>
<dbReference type="SUPFAM" id="SSF51735">
    <property type="entry name" value="NAD(P)-binding Rossmann-fold domains"/>
    <property type="match status" value="1"/>
</dbReference>
<comment type="similarity">
    <text evidence="1">Belongs to the short-chain dehydrogenases/reductases (SDR) family.</text>
</comment>
<dbReference type="InterPro" id="IPR002347">
    <property type="entry name" value="SDR_fam"/>
</dbReference>
<dbReference type="PANTHER" id="PTHR43618">
    <property type="entry name" value="7-ALPHA-HYDROXYSTEROID DEHYDROGENASE"/>
    <property type="match status" value="1"/>
</dbReference>
<dbReference type="AlphaFoldDB" id="A0A951PJN9"/>
<dbReference type="InterPro" id="IPR036291">
    <property type="entry name" value="NAD(P)-bd_dom_sf"/>
</dbReference>
<dbReference type="InterPro" id="IPR052178">
    <property type="entry name" value="Sec_Metab_Biosynth_SDR"/>
</dbReference>
<dbReference type="Proteomes" id="UP000753908">
    <property type="component" value="Unassembled WGS sequence"/>
</dbReference>
<dbReference type="GO" id="GO:0016491">
    <property type="term" value="F:oxidoreductase activity"/>
    <property type="evidence" value="ECO:0007669"/>
    <property type="project" value="UniProtKB-KW"/>
</dbReference>
<organism evidence="4 5">
    <name type="scientific">Symplocastrum torsivum CPER-KK1</name>
    <dbReference type="NCBI Taxonomy" id="450513"/>
    <lineage>
        <taxon>Bacteria</taxon>
        <taxon>Bacillati</taxon>
        <taxon>Cyanobacteriota</taxon>
        <taxon>Cyanophyceae</taxon>
        <taxon>Oscillatoriophycideae</taxon>
        <taxon>Oscillatoriales</taxon>
        <taxon>Microcoleaceae</taxon>
        <taxon>Symplocastrum</taxon>
    </lineage>
</organism>
<dbReference type="Pfam" id="PF00106">
    <property type="entry name" value="adh_short"/>
    <property type="match status" value="1"/>
</dbReference>
<protein>
    <submittedName>
        <fullName evidence="4">SDR family NAD(P)-dependent oxidoreductase</fullName>
    </submittedName>
</protein>
<comment type="caution">
    <text evidence="4">The sequence shown here is derived from an EMBL/GenBank/DDBJ whole genome shotgun (WGS) entry which is preliminary data.</text>
</comment>
<accession>A0A951PJN9</accession>
<proteinExistence type="inferred from homology"/>
<keyword evidence="2" id="KW-0521">NADP</keyword>
<dbReference type="Gene3D" id="3.40.50.720">
    <property type="entry name" value="NAD(P)-binding Rossmann-like Domain"/>
    <property type="match status" value="1"/>
</dbReference>
<evidence type="ECO:0000313" key="4">
    <source>
        <dbReference type="EMBL" id="MBW4544104.1"/>
    </source>
</evidence>
<sequence>MNAKLFDLSGKVAIVTGSGRGLGKCMAEGLAEFGAKVIICDLSVAEALETAQVINEAGGVAAATFVDISQRQSCGVNRRS</sequence>
<reference evidence="4" key="2">
    <citation type="journal article" date="2022" name="Microbiol. Resour. Announc.">
        <title>Metagenome Sequencing to Explore Phylogenomics of Terrestrial Cyanobacteria.</title>
        <authorList>
            <person name="Ward R.D."/>
            <person name="Stajich J.E."/>
            <person name="Johansen J.R."/>
            <person name="Huntemann M."/>
            <person name="Clum A."/>
            <person name="Foster B."/>
            <person name="Foster B."/>
            <person name="Roux S."/>
            <person name="Palaniappan K."/>
            <person name="Varghese N."/>
            <person name="Mukherjee S."/>
            <person name="Reddy T.B.K."/>
            <person name="Daum C."/>
            <person name="Copeland A."/>
            <person name="Chen I.A."/>
            <person name="Ivanova N.N."/>
            <person name="Kyrpides N.C."/>
            <person name="Shapiro N."/>
            <person name="Eloe-Fadrosh E.A."/>
            <person name="Pietrasiak N."/>
        </authorList>
    </citation>
    <scope>NUCLEOTIDE SEQUENCE</scope>
    <source>
        <strain evidence="4">CPER-KK1</strain>
    </source>
</reference>
<evidence type="ECO:0000256" key="2">
    <source>
        <dbReference type="ARBA" id="ARBA00022857"/>
    </source>
</evidence>
<gene>
    <name evidence="4" type="ORF">KME25_06635</name>
</gene>
<evidence type="ECO:0000313" key="5">
    <source>
        <dbReference type="Proteomes" id="UP000753908"/>
    </source>
</evidence>